<gene>
    <name evidence="3" type="ORF">EVG15_06335</name>
</gene>
<evidence type="ECO:0000313" key="3">
    <source>
        <dbReference type="EMBL" id="RZD18355.1"/>
    </source>
</evidence>
<feature type="domain" description="CusB-like barrel-sandwich hybrid" evidence="2">
    <location>
        <begin position="78"/>
        <end position="203"/>
    </location>
</feature>
<dbReference type="GO" id="GO:1990281">
    <property type="term" value="C:efflux pump complex"/>
    <property type="evidence" value="ECO:0007669"/>
    <property type="project" value="TreeGrafter"/>
</dbReference>
<proteinExistence type="inferred from homology"/>
<reference evidence="3 4" key="1">
    <citation type="journal article" date="2019" name="ISME J.">
        <title>Insights into ecological role of a new deltaproteobacterial order Candidatus Acidulodesulfobacterales by metagenomics and metatranscriptomics.</title>
        <authorList>
            <person name="Tan S."/>
            <person name="Liu J."/>
            <person name="Fang Y."/>
            <person name="Hedlund B.P."/>
            <person name="Lian Z.H."/>
            <person name="Huang L.Y."/>
            <person name="Li J.T."/>
            <person name="Huang L.N."/>
            <person name="Li W.J."/>
            <person name="Jiang H.C."/>
            <person name="Dong H.L."/>
            <person name="Shu W.S."/>
        </authorList>
    </citation>
    <scope>NUCLEOTIDE SEQUENCE [LARGE SCALE GENOMIC DNA]</scope>
    <source>
        <strain evidence="3">AP1</strain>
    </source>
</reference>
<evidence type="ECO:0000256" key="1">
    <source>
        <dbReference type="ARBA" id="ARBA00009477"/>
    </source>
</evidence>
<dbReference type="Gene3D" id="1.10.287.470">
    <property type="entry name" value="Helix hairpin bin"/>
    <property type="match status" value="1"/>
</dbReference>
<dbReference type="Proteomes" id="UP000319296">
    <property type="component" value="Unassembled WGS sequence"/>
</dbReference>
<name>A0A519BM77_9DELT</name>
<dbReference type="PANTHER" id="PTHR30469">
    <property type="entry name" value="MULTIDRUG RESISTANCE PROTEIN MDTA"/>
    <property type="match status" value="1"/>
</dbReference>
<evidence type="ECO:0000313" key="4">
    <source>
        <dbReference type="Proteomes" id="UP000319296"/>
    </source>
</evidence>
<dbReference type="Gene3D" id="2.40.50.100">
    <property type="match status" value="1"/>
</dbReference>
<dbReference type="Pfam" id="PF25919">
    <property type="entry name" value="BSH_CusB"/>
    <property type="match status" value="1"/>
</dbReference>
<comment type="caution">
    <text evidence="3">The sequence shown here is derived from an EMBL/GenBank/DDBJ whole genome shotgun (WGS) entry which is preliminary data.</text>
</comment>
<protein>
    <submittedName>
        <fullName evidence="3">Efflux RND transporter periplasmic adaptor subunit</fullName>
    </submittedName>
</protein>
<organism evidence="3 4">
    <name type="scientific">Candidatus Acididesulfobacter diazotrophicus</name>
    <dbReference type="NCBI Taxonomy" id="2597226"/>
    <lineage>
        <taxon>Bacteria</taxon>
        <taxon>Deltaproteobacteria</taxon>
        <taxon>Candidatus Acidulodesulfobacterales</taxon>
        <taxon>Candidatus Acididesulfobacter</taxon>
    </lineage>
</organism>
<accession>A0A519BM77</accession>
<dbReference type="Gene3D" id="2.40.30.170">
    <property type="match status" value="1"/>
</dbReference>
<dbReference type="InterPro" id="IPR006143">
    <property type="entry name" value="RND_pump_MFP"/>
</dbReference>
<dbReference type="PANTHER" id="PTHR30469:SF15">
    <property type="entry name" value="HLYD FAMILY OF SECRETION PROTEINS"/>
    <property type="match status" value="1"/>
</dbReference>
<comment type="similarity">
    <text evidence="1">Belongs to the membrane fusion protein (MFP) (TC 8.A.1) family.</text>
</comment>
<dbReference type="InterPro" id="IPR058790">
    <property type="entry name" value="BSH_CusB"/>
</dbReference>
<evidence type="ECO:0000259" key="2">
    <source>
        <dbReference type="Pfam" id="PF25919"/>
    </source>
</evidence>
<dbReference type="EMBL" id="SGBB01000010">
    <property type="protein sequence ID" value="RZD18355.1"/>
    <property type="molecule type" value="Genomic_DNA"/>
</dbReference>
<dbReference type="SUPFAM" id="SSF111369">
    <property type="entry name" value="HlyD-like secretion proteins"/>
    <property type="match status" value="1"/>
</dbReference>
<sequence>MAEIKNMKISEKKFNSKSLFFSLILLLMLPLIFSGCAKKPKSLQKAKYILKVSAIKTKYAIINRYLKSPGNIYSLNSSVISARIMGYIVYNPLHSGELVRRGELLLKISAPAIGSKYYAAKAGYLNAKTTFKRMEKLYKENSISKQSFDNARMSYMVAKANLNEALSYLNYKNIYSPITGVITQKNVSIGNLVSPGQTLLTIQTVNSIIFKSNVNVNYYQILLKNRNVNLKINSINKKLKGKIVSIVKSANPYSHTVLVRIKILSSSSKNILPGMYGIAYFKIGQKKAMIIPASAVFRKLGISGVYIADKQGKITFQPIKKGQVYKKKYIIILNGLQPGLTVITSKINKLAVGNYVSATFKN</sequence>
<dbReference type="GO" id="GO:0015562">
    <property type="term" value="F:efflux transmembrane transporter activity"/>
    <property type="evidence" value="ECO:0007669"/>
    <property type="project" value="TreeGrafter"/>
</dbReference>
<dbReference type="Gene3D" id="2.40.420.20">
    <property type="match status" value="1"/>
</dbReference>
<dbReference type="NCBIfam" id="TIGR01730">
    <property type="entry name" value="RND_mfp"/>
    <property type="match status" value="1"/>
</dbReference>
<dbReference type="AlphaFoldDB" id="A0A519BM77"/>